<accession>A0A7C3RCH1</accession>
<feature type="coiled-coil region" evidence="1">
    <location>
        <begin position="92"/>
        <end position="203"/>
    </location>
</feature>
<feature type="transmembrane region" description="Helical" evidence="2">
    <location>
        <begin position="206"/>
        <end position="226"/>
    </location>
</feature>
<dbReference type="Gene3D" id="1.20.5.340">
    <property type="match status" value="1"/>
</dbReference>
<organism evidence="3">
    <name type="scientific">Archaeoglobus fulgidus</name>
    <dbReference type="NCBI Taxonomy" id="2234"/>
    <lineage>
        <taxon>Archaea</taxon>
        <taxon>Methanobacteriati</taxon>
        <taxon>Methanobacteriota</taxon>
        <taxon>Archaeoglobi</taxon>
        <taxon>Archaeoglobales</taxon>
        <taxon>Archaeoglobaceae</taxon>
        <taxon>Archaeoglobus</taxon>
    </lineage>
</organism>
<dbReference type="EMBL" id="DTLB01000035">
    <property type="protein sequence ID" value="HFW32427.1"/>
    <property type="molecule type" value="Genomic_DNA"/>
</dbReference>
<reference evidence="3" key="1">
    <citation type="journal article" date="2020" name="mSystems">
        <title>Genome- and Community-Level Interaction Insights into Carbon Utilization and Element Cycling Functions of Hydrothermarchaeota in Hydrothermal Sediment.</title>
        <authorList>
            <person name="Zhou Z."/>
            <person name="Liu Y."/>
            <person name="Xu W."/>
            <person name="Pan J."/>
            <person name="Luo Z.H."/>
            <person name="Li M."/>
        </authorList>
    </citation>
    <scope>NUCLEOTIDE SEQUENCE [LARGE SCALE GENOMIC DNA]</scope>
    <source>
        <strain evidence="3">SpSt-87</strain>
    </source>
</reference>
<gene>
    <name evidence="3" type="ORF">ENW66_05685</name>
</gene>
<keyword evidence="2" id="KW-1133">Transmembrane helix</keyword>
<evidence type="ECO:0000313" key="3">
    <source>
        <dbReference type="EMBL" id="HFW32427.1"/>
    </source>
</evidence>
<protein>
    <submittedName>
        <fullName evidence="3">Uncharacterized protein</fullName>
    </submittedName>
</protein>
<evidence type="ECO:0000256" key="2">
    <source>
        <dbReference type="SAM" id="Phobius"/>
    </source>
</evidence>
<keyword evidence="2" id="KW-0472">Membrane</keyword>
<evidence type="ECO:0000256" key="1">
    <source>
        <dbReference type="SAM" id="Coils"/>
    </source>
</evidence>
<comment type="caution">
    <text evidence="3">The sequence shown here is derived from an EMBL/GenBank/DDBJ whole genome shotgun (WGS) entry which is preliminary data.</text>
</comment>
<proteinExistence type="predicted"/>
<keyword evidence="2" id="KW-0812">Transmembrane</keyword>
<dbReference type="SUPFAM" id="SSF90257">
    <property type="entry name" value="Myosin rod fragments"/>
    <property type="match status" value="1"/>
</dbReference>
<dbReference type="AlphaFoldDB" id="A0A7C3RCH1"/>
<keyword evidence="1" id="KW-0175">Coiled coil</keyword>
<sequence>MILLLLAIISTTTAFQGDIVNITLNEPARVTLDDCMYFIETLENTSYLSAGKYQIKITHSCLGSYRIEVKTNSSEYTIQLRVDKDPNPEKSVVDLEENLLELSRQIKKLEGEVSYYKKLFEVLNDMNVELYEKIQNYALENEMLKKELEEYKNMASNCTKVVKDLENEIKEMNNTLNRLETNNSELQLQINDLTSRLSTAKTNLEIFQTLFFLTLSFLVGSAFALLRR</sequence>
<name>A0A7C3RCH1_ARCFL</name>